<protein>
    <submittedName>
        <fullName evidence="4">Uncharacterized protein</fullName>
    </submittedName>
</protein>
<dbReference type="InterPro" id="IPR012677">
    <property type="entry name" value="Nucleotide-bd_a/b_plait_sf"/>
</dbReference>
<dbReference type="InterPro" id="IPR005135">
    <property type="entry name" value="Endo/exonuclease/phosphatase"/>
</dbReference>
<comment type="caution">
    <text evidence="4">The sequence shown here is derived from an EMBL/GenBank/DDBJ whole genome shotgun (WGS) entry which is preliminary data.</text>
</comment>
<accession>A0AAV5J8J5</accession>
<dbReference type="InterPro" id="IPR000477">
    <property type="entry name" value="RT_dom"/>
</dbReference>
<feature type="compositionally biased region" description="Polar residues" evidence="1">
    <location>
        <begin position="1"/>
        <end position="11"/>
    </location>
</feature>
<keyword evidence="5" id="KW-1185">Reference proteome</keyword>
<feature type="domain" description="Endonuclease/exonuclease/phosphatase" evidence="3">
    <location>
        <begin position="509"/>
        <end position="700"/>
    </location>
</feature>
<reference evidence="4 5" key="1">
    <citation type="journal article" date="2021" name="Commun. Biol.">
        <title>The genome of Shorea leprosula (Dipterocarpaceae) highlights the ecological relevance of drought in aseasonal tropical rainforests.</title>
        <authorList>
            <person name="Ng K.K.S."/>
            <person name="Kobayashi M.J."/>
            <person name="Fawcett J.A."/>
            <person name="Hatakeyama M."/>
            <person name="Paape T."/>
            <person name="Ng C.H."/>
            <person name="Ang C.C."/>
            <person name="Tnah L.H."/>
            <person name="Lee C.T."/>
            <person name="Nishiyama T."/>
            <person name="Sese J."/>
            <person name="O'Brien M.J."/>
            <person name="Copetti D."/>
            <person name="Mohd Noor M.I."/>
            <person name="Ong R.C."/>
            <person name="Putra M."/>
            <person name="Sireger I.Z."/>
            <person name="Indrioko S."/>
            <person name="Kosugi Y."/>
            <person name="Izuno A."/>
            <person name="Isagi Y."/>
            <person name="Lee S.L."/>
            <person name="Shimizu K.K."/>
        </authorList>
    </citation>
    <scope>NUCLEOTIDE SEQUENCE [LARGE SCALE GENOMIC DNA]</scope>
    <source>
        <strain evidence="4">214</strain>
    </source>
</reference>
<evidence type="ECO:0000313" key="4">
    <source>
        <dbReference type="EMBL" id="GKV09006.1"/>
    </source>
</evidence>
<name>A0AAV5J8J5_9ROSI</name>
<dbReference type="EMBL" id="BPVZ01000030">
    <property type="protein sequence ID" value="GKV09006.1"/>
    <property type="molecule type" value="Genomic_DNA"/>
</dbReference>
<dbReference type="CDD" id="cd00590">
    <property type="entry name" value="RRM_SF"/>
    <property type="match status" value="1"/>
</dbReference>
<dbReference type="Pfam" id="PF03372">
    <property type="entry name" value="Exo_endo_phos"/>
    <property type="match status" value="1"/>
</dbReference>
<dbReference type="PANTHER" id="PTHR33116:SF78">
    <property type="entry name" value="OS12G0587133 PROTEIN"/>
    <property type="match status" value="1"/>
</dbReference>
<dbReference type="GO" id="GO:0003676">
    <property type="term" value="F:nucleic acid binding"/>
    <property type="evidence" value="ECO:0007669"/>
    <property type="project" value="InterPro"/>
</dbReference>
<proteinExistence type="predicted"/>
<dbReference type="InterPro" id="IPR035979">
    <property type="entry name" value="RBD_domain_sf"/>
</dbReference>
<dbReference type="SUPFAM" id="SSF56219">
    <property type="entry name" value="DNase I-like"/>
    <property type="match status" value="1"/>
</dbReference>
<dbReference type="Proteomes" id="UP001054252">
    <property type="component" value="Unassembled WGS sequence"/>
</dbReference>
<dbReference type="Gene3D" id="3.30.70.330">
    <property type="match status" value="1"/>
</dbReference>
<dbReference type="SUPFAM" id="SSF54928">
    <property type="entry name" value="RNA-binding domain, RBD"/>
    <property type="match status" value="1"/>
</dbReference>
<dbReference type="PANTHER" id="PTHR33116">
    <property type="entry name" value="REVERSE TRANSCRIPTASE ZINC-BINDING DOMAIN-CONTAINING PROTEIN-RELATED-RELATED"/>
    <property type="match status" value="1"/>
</dbReference>
<feature type="region of interest" description="Disordered" evidence="1">
    <location>
        <begin position="1"/>
        <end position="20"/>
    </location>
</feature>
<evidence type="ECO:0000259" key="2">
    <source>
        <dbReference type="Pfam" id="PF00078"/>
    </source>
</evidence>
<evidence type="ECO:0000259" key="3">
    <source>
        <dbReference type="Pfam" id="PF03372"/>
    </source>
</evidence>
<dbReference type="Gene3D" id="3.60.10.10">
    <property type="entry name" value="Endonuclease/exonuclease/phosphatase"/>
    <property type="match status" value="1"/>
</dbReference>
<dbReference type="CDD" id="cd01650">
    <property type="entry name" value="RT_nLTR_like"/>
    <property type="match status" value="1"/>
</dbReference>
<dbReference type="InterPro" id="IPR036691">
    <property type="entry name" value="Endo/exonu/phosph_ase_sf"/>
</dbReference>
<dbReference type="Pfam" id="PF00078">
    <property type="entry name" value="RVT_1"/>
    <property type="match status" value="1"/>
</dbReference>
<feature type="region of interest" description="Disordered" evidence="1">
    <location>
        <begin position="382"/>
        <end position="415"/>
    </location>
</feature>
<feature type="domain" description="Reverse transcriptase" evidence="2">
    <location>
        <begin position="875"/>
        <end position="1097"/>
    </location>
</feature>
<gene>
    <name evidence="4" type="ORF">SLEP1_g20572</name>
</gene>
<organism evidence="4 5">
    <name type="scientific">Rubroshorea leprosula</name>
    <dbReference type="NCBI Taxonomy" id="152421"/>
    <lineage>
        <taxon>Eukaryota</taxon>
        <taxon>Viridiplantae</taxon>
        <taxon>Streptophyta</taxon>
        <taxon>Embryophyta</taxon>
        <taxon>Tracheophyta</taxon>
        <taxon>Spermatophyta</taxon>
        <taxon>Magnoliopsida</taxon>
        <taxon>eudicotyledons</taxon>
        <taxon>Gunneridae</taxon>
        <taxon>Pentapetalae</taxon>
        <taxon>rosids</taxon>
        <taxon>malvids</taxon>
        <taxon>Malvales</taxon>
        <taxon>Dipterocarpaceae</taxon>
        <taxon>Rubroshorea</taxon>
    </lineage>
</organism>
<feature type="compositionally biased region" description="Basic and acidic residues" evidence="1">
    <location>
        <begin position="395"/>
        <end position="415"/>
    </location>
</feature>
<evidence type="ECO:0000256" key="1">
    <source>
        <dbReference type="SAM" id="MobiDB-lite"/>
    </source>
</evidence>
<dbReference type="GO" id="GO:0003824">
    <property type="term" value="F:catalytic activity"/>
    <property type="evidence" value="ECO:0007669"/>
    <property type="project" value="InterPro"/>
</dbReference>
<sequence length="1360" mass="155295">MRQPRQTATSSDGKDPGGGFQASVLSYQGRFRHFYNFPKTETAKSLWFCFQRYDKVVDVFLPNKRGKWGNIFGFVRMVRVQNEAQMVKKLNEIWFGLYKLRVKMADRPQKRLPEQTKASGAETGLRRTNRLVQPGHSYAQAVLGKNKWVEKQQPQGMIAMEKVSVKRHEDQDIEQRVLGAEHKGEGLGAKENVQEKCMGANRDCIIAFESTKEEIQWLEWGMVAVLNSLMPVIGIQERMDVDGGLLALFPLGGSSMLLLEKVTEDGWRSDPDWWLSKGERQSTTRTSSEYSSTHIDSEDQKFIDDDILDEDEDNIELELLQENGILNSKSKQIDGESLTGGDGGYDGCNENGLRSANGLLEDYKGLKDNGVVDVNGLVEVNGSGEDDVESSFSKMPKDSKQKRASRDKERKATDLSGKRHRKVVECYLEEIAEIWNEKAEWGEGESLSDGCIAHRNQVIQREINMQEVKKMMCIERRLGMQFEGTEEEVESRLLKLEERDESRRQKGGLGNMVKRRELDRLVRVEKPNLLFLQETKLEGVEEGLCKKLWYSDDFDWNMKSSVGASRGLICMWDKSLFVKLGEFTGDGYLGIKGQWGVKKEVCFFVNIYAPNERKKKVALWDELRQRIVEEGGRWMLAGDFNAVRSMDERRGKTRESADMKDFDLFIETARLVDSKLINQKFTWYKPDGTAMSRLDRILMTMEMSNMGGYKCLQKLKMLKQFLKSWNQDVFGDVETQFQHAASTVAKLDMKNEEQKSRSNWAKWGDANLRYFHQIANGRKAHNNIVGISCDGRWIEEPEVIKREVVGCFRRAFANDSRNRPNPIGIGFKRISKEMIAWLERPFLTEEIEEGLKSCEGTKAAGPDGYNFSFIKLWVVMSEIISDSQSVFLGGRQLVDSVLVLNEVVEEVKQRKQQAFIFKADFEKAYDCIDWSYLDWMMSIFGFGGKWRGWIRECLSTARVSVLVNGSPTEEFAMGKRLRQRDPLSLFLFLMVAEGLHGLVKKAEEEGLLQGITVGNNGLTISLLQFADDTVILGKANSECSFTVKTILRWFELISGLRINFGKSSVFGFNVTPRWIKGAASALHCGVGETPFMYLGMPVGGKSGSKKMWDPVLHKFQAKLAVWKSAGGRITLLNSERYYGGREEMDITAVDTVRVFRLWRDVLSIGLRSDGLKNMLVKGFRWGVGDGSRVDFWKAVWVEEKTLKDLCPRLFQLAIHKDGLVSEMGVWEEGSWRWRIDWRRGRRGREKDEEVLLWEILGTVQLKEGVKDCWQWVHVLDGRFMVRHAYAFLESTNYILNEQLLPNRVGGLMDLFAYGLGRVIGKELGACIFLVTAWEGYNGAARWVIVQHKYVALVPDVGLVL</sequence>
<evidence type="ECO:0000313" key="5">
    <source>
        <dbReference type="Proteomes" id="UP001054252"/>
    </source>
</evidence>